<sequence>MNSARHDPVLRIGETGTQRLIGWVTDTGHPDGRARVSLDVTGDHTNRHDVLHGGIVATLLDSACGISGSMHMDPVDLPPMLSVSFTVQFIAPMLQGQATAIGTVTGGGKRTLFISGELRDESGRLIATSTGVYKPARKEAAA</sequence>
<evidence type="ECO:0000313" key="4">
    <source>
        <dbReference type="EMBL" id="MFC4669129.1"/>
    </source>
</evidence>
<proteinExistence type="inferred from homology"/>
<dbReference type="EMBL" id="JBHSGI010000009">
    <property type="protein sequence ID" value="MFC4669129.1"/>
    <property type="molecule type" value="Genomic_DNA"/>
</dbReference>
<dbReference type="SUPFAM" id="SSF54637">
    <property type="entry name" value="Thioesterase/thiol ester dehydrase-isomerase"/>
    <property type="match status" value="1"/>
</dbReference>
<comment type="similarity">
    <text evidence="1">Belongs to the thioesterase PaaI family.</text>
</comment>
<keyword evidence="2 4" id="KW-0378">Hydrolase</keyword>
<evidence type="ECO:0000313" key="5">
    <source>
        <dbReference type="Proteomes" id="UP001595973"/>
    </source>
</evidence>
<comment type="caution">
    <text evidence="4">The sequence shown here is derived from an EMBL/GenBank/DDBJ whole genome shotgun (WGS) entry which is preliminary data.</text>
</comment>
<name>A0ABV9KGQ3_9RHOB</name>
<keyword evidence="5" id="KW-1185">Reference proteome</keyword>
<evidence type="ECO:0000259" key="3">
    <source>
        <dbReference type="Pfam" id="PF03061"/>
    </source>
</evidence>
<dbReference type="InterPro" id="IPR003736">
    <property type="entry name" value="PAAI_dom"/>
</dbReference>
<dbReference type="PANTHER" id="PTHR21660">
    <property type="entry name" value="THIOESTERASE SUPERFAMILY MEMBER-RELATED"/>
    <property type="match status" value="1"/>
</dbReference>
<reference evidence="5" key="1">
    <citation type="journal article" date="2019" name="Int. J. Syst. Evol. Microbiol.">
        <title>The Global Catalogue of Microorganisms (GCM) 10K type strain sequencing project: providing services to taxonomists for standard genome sequencing and annotation.</title>
        <authorList>
            <consortium name="The Broad Institute Genomics Platform"/>
            <consortium name="The Broad Institute Genome Sequencing Center for Infectious Disease"/>
            <person name="Wu L."/>
            <person name="Ma J."/>
        </authorList>
    </citation>
    <scope>NUCLEOTIDE SEQUENCE [LARGE SCALE GENOMIC DNA]</scope>
    <source>
        <strain evidence="5">CGMCC 4.7283</strain>
    </source>
</reference>
<gene>
    <name evidence="4" type="ORF">ACFO5X_11230</name>
</gene>
<dbReference type="InterPro" id="IPR029069">
    <property type="entry name" value="HotDog_dom_sf"/>
</dbReference>
<accession>A0ABV9KGQ3</accession>
<dbReference type="InterPro" id="IPR039298">
    <property type="entry name" value="ACOT13"/>
</dbReference>
<dbReference type="GO" id="GO:0016787">
    <property type="term" value="F:hydrolase activity"/>
    <property type="evidence" value="ECO:0007669"/>
    <property type="project" value="UniProtKB-KW"/>
</dbReference>
<dbReference type="InterPro" id="IPR006683">
    <property type="entry name" value="Thioestr_dom"/>
</dbReference>
<dbReference type="Pfam" id="PF03061">
    <property type="entry name" value="4HBT"/>
    <property type="match status" value="1"/>
</dbReference>
<organism evidence="4 5">
    <name type="scientific">Seohaeicola nanhaiensis</name>
    <dbReference type="NCBI Taxonomy" id="1387282"/>
    <lineage>
        <taxon>Bacteria</taxon>
        <taxon>Pseudomonadati</taxon>
        <taxon>Pseudomonadota</taxon>
        <taxon>Alphaproteobacteria</taxon>
        <taxon>Rhodobacterales</taxon>
        <taxon>Roseobacteraceae</taxon>
        <taxon>Seohaeicola</taxon>
    </lineage>
</organism>
<dbReference type="Proteomes" id="UP001595973">
    <property type="component" value="Unassembled WGS sequence"/>
</dbReference>
<dbReference type="PANTHER" id="PTHR21660:SF1">
    <property type="entry name" value="ACYL-COENZYME A THIOESTERASE 13"/>
    <property type="match status" value="1"/>
</dbReference>
<dbReference type="NCBIfam" id="TIGR00369">
    <property type="entry name" value="unchar_dom_1"/>
    <property type="match status" value="1"/>
</dbReference>
<dbReference type="RefSeq" id="WP_380717538.1">
    <property type="nucleotide sequence ID" value="NZ_JBHSGI010000009.1"/>
</dbReference>
<dbReference type="Gene3D" id="3.10.129.10">
    <property type="entry name" value="Hotdog Thioesterase"/>
    <property type="match status" value="1"/>
</dbReference>
<feature type="domain" description="Thioesterase" evidence="3">
    <location>
        <begin position="49"/>
        <end position="126"/>
    </location>
</feature>
<evidence type="ECO:0000256" key="1">
    <source>
        <dbReference type="ARBA" id="ARBA00008324"/>
    </source>
</evidence>
<dbReference type="EC" id="3.1.2.-" evidence="4"/>
<evidence type="ECO:0000256" key="2">
    <source>
        <dbReference type="ARBA" id="ARBA00022801"/>
    </source>
</evidence>
<protein>
    <submittedName>
        <fullName evidence="4">PaaI family thioesterase</fullName>
        <ecNumber evidence="4">3.1.2.-</ecNumber>
    </submittedName>
</protein>
<dbReference type="CDD" id="cd03443">
    <property type="entry name" value="PaaI_thioesterase"/>
    <property type="match status" value="1"/>
</dbReference>